<dbReference type="SUPFAM" id="SSF53383">
    <property type="entry name" value="PLP-dependent transferases"/>
    <property type="match status" value="1"/>
</dbReference>
<dbReference type="PROSITE" id="PS00600">
    <property type="entry name" value="AA_TRANSFER_CLASS_3"/>
    <property type="match status" value="1"/>
</dbReference>
<evidence type="ECO:0000256" key="4">
    <source>
        <dbReference type="ARBA" id="ARBA00022679"/>
    </source>
</evidence>
<proteinExistence type="inferred from homology"/>
<dbReference type="NCBIfam" id="NF006733">
    <property type="entry name" value="PRK09264.1"/>
    <property type="match status" value="1"/>
</dbReference>
<dbReference type="NCBIfam" id="TIGR02407">
    <property type="entry name" value="ectoine_ectB"/>
    <property type="match status" value="1"/>
</dbReference>
<comment type="function">
    <text evidence="7">Catalyzes reversively the conversion of L-aspartate beta-semialdehyde (ASA) to L-2,4-diaminobutyrate (DABA) by transamination with L-glutamate.</text>
</comment>
<comment type="similarity">
    <text evidence="2 6">Belongs to the class-III pyridoxal-phosphate-dependent aminotransferase family.</text>
</comment>
<dbReference type="InterPro" id="IPR005814">
    <property type="entry name" value="Aminotrans_3"/>
</dbReference>
<dbReference type="InterPro" id="IPR004637">
    <property type="entry name" value="Dat"/>
</dbReference>
<dbReference type="InterPro" id="IPR015422">
    <property type="entry name" value="PyrdxlP-dep_Trfase_small"/>
</dbReference>
<accession>A0AAW7X6I5</accession>
<sequence>MENIFKDLESNVQSYALSFPVIFNRAKNEELFDTEGNAYIDFLAGAGSLNYGHNNDVIKKALVEYIMEDGVTHGLDMHTKAKAEFMDSFNTHILQPRELDYTMQFTGPTGANAVEAALKLARKVKGRTNVVSFTNGFHGVTAGAVAATGNQHHRDGTGVPLANVSRMPFCGYHGQNVDTIKMIDKLIGDPSSGVDAPAAAIVEVVQGEGGLNVAQDEWLRQLEKLCRKHDMLLIVDDIQAGCGRTGTFFSFEKAGIKPDIITLSKSFSGYGLPMAVVLMSPELDIWKPGEHNGTFRGNNHAFVTAKAAIEHYWKDDKFQNEIAEKSAQVTKRLKHIADKYGVTKARLKGRGLMQGIDVISGEIADEITTKAFEKGLIIETAGNLGQVIKVFCPLTITMEKLNAGLDIVESAFAEVLGDKLRNVS</sequence>
<evidence type="ECO:0000256" key="6">
    <source>
        <dbReference type="RuleBase" id="RU003560"/>
    </source>
</evidence>
<evidence type="ECO:0000256" key="1">
    <source>
        <dbReference type="ARBA" id="ARBA00001933"/>
    </source>
</evidence>
<dbReference type="Gene3D" id="3.90.1150.10">
    <property type="entry name" value="Aspartate Aminotransferase, domain 1"/>
    <property type="match status" value="1"/>
</dbReference>
<dbReference type="InterPro" id="IPR015421">
    <property type="entry name" value="PyrdxlP-dep_Trfase_major"/>
</dbReference>
<dbReference type="Proteomes" id="UP001169760">
    <property type="component" value="Unassembled WGS sequence"/>
</dbReference>
<dbReference type="GO" id="GO:0019491">
    <property type="term" value="P:ectoine biosynthetic process"/>
    <property type="evidence" value="ECO:0007669"/>
    <property type="project" value="InterPro"/>
</dbReference>
<evidence type="ECO:0000256" key="7">
    <source>
        <dbReference type="RuleBase" id="RU365034"/>
    </source>
</evidence>
<dbReference type="AlphaFoldDB" id="A0AAW7X6I5"/>
<gene>
    <name evidence="8" type="primary">ectB</name>
    <name evidence="8" type="ORF">Q4521_10485</name>
</gene>
<dbReference type="InterPro" id="IPR001917">
    <property type="entry name" value="Aminotrans_II_pyridoxalP_BS"/>
</dbReference>
<organism evidence="8 9">
    <name type="scientific">Saccharophagus degradans</name>
    <dbReference type="NCBI Taxonomy" id="86304"/>
    <lineage>
        <taxon>Bacteria</taxon>
        <taxon>Pseudomonadati</taxon>
        <taxon>Pseudomonadota</taxon>
        <taxon>Gammaproteobacteria</taxon>
        <taxon>Cellvibrionales</taxon>
        <taxon>Cellvibrionaceae</taxon>
        <taxon>Saccharophagus</taxon>
    </lineage>
</organism>
<dbReference type="RefSeq" id="WP_280945764.1">
    <property type="nucleotide sequence ID" value="NZ_CP123764.1"/>
</dbReference>
<comment type="caution">
    <text evidence="8">The sequence shown here is derived from an EMBL/GenBank/DDBJ whole genome shotgun (WGS) entry which is preliminary data.</text>
</comment>
<protein>
    <recommendedName>
        <fullName evidence="7">Diaminobutyrate--2-oxoglutarate transaminase</fullName>
        <ecNumber evidence="7">2.6.1.76</ecNumber>
    </recommendedName>
    <alternativeName>
        <fullName evidence="7">DABA aminotransferase</fullName>
    </alternativeName>
</protein>
<name>A0AAW7X6I5_9GAMM</name>
<reference evidence="8" key="1">
    <citation type="submission" date="2023-07" db="EMBL/GenBank/DDBJ databases">
        <title>Genome content predicts the carbon catabolic preferences of heterotrophic bacteria.</title>
        <authorList>
            <person name="Gralka M."/>
        </authorList>
    </citation>
    <scope>NUCLEOTIDE SEQUENCE</scope>
    <source>
        <strain evidence="8">I3M17_2</strain>
    </source>
</reference>
<comment type="cofactor">
    <cofactor evidence="1 7">
        <name>pyridoxal 5'-phosphate</name>
        <dbReference type="ChEBI" id="CHEBI:597326"/>
    </cofactor>
</comment>
<evidence type="ECO:0000313" key="8">
    <source>
        <dbReference type="EMBL" id="MDO6422900.1"/>
    </source>
</evidence>
<dbReference type="InterPro" id="IPR015424">
    <property type="entry name" value="PyrdxlP-dep_Trfase"/>
</dbReference>
<keyword evidence="3 7" id="KW-0032">Aminotransferase</keyword>
<comment type="catalytic activity">
    <reaction evidence="7">
        <text>L-2,4-diaminobutanoate + 2-oxoglutarate = L-aspartate 4-semialdehyde + L-glutamate</text>
        <dbReference type="Rhea" id="RHEA:11160"/>
        <dbReference type="ChEBI" id="CHEBI:16810"/>
        <dbReference type="ChEBI" id="CHEBI:29985"/>
        <dbReference type="ChEBI" id="CHEBI:58761"/>
        <dbReference type="ChEBI" id="CHEBI:537519"/>
        <dbReference type="EC" id="2.6.1.76"/>
    </reaction>
</comment>
<dbReference type="GO" id="GO:0045303">
    <property type="term" value="F:diaminobutyrate-2-oxoglutarate transaminase activity"/>
    <property type="evidence" value="ECO:0007669"/>
    <property type="project" value="UniProtKB-EC"/>
</dbReference>
<dbReference type="NCBIfam" id="TIGR00709">
    <property type="entry name" value="dat"/>
    <property type="match status" value="1"/>
</dbReference>
<keyword evidence="4 7" id="KW-0808">Transferase</keyword>
<comment type="pathway">
    <text evidence="7">Amine and polyamine biosynthesis; ectoine biosynthesis; L-ectoine from L-aspartate 4-semialdehyde: step 1/3.</text>
</comment>
<dbReference type="EC" id="2.6.1.76" evidence="7"/>
<dbReference type="PIRSF" id="PIRSF000521">
    <property type="entry name" value="Transaminase_4ab_Lys_Orn"/>
    <property type="match status" value="1"/>
</dbReference>
<dbReference type="InterPro" id="IPR012773">
    <property type="entry name" value="Ectoine_EctB"/>
</dbReference>
<dbReference type="CDD" id="cd00610">
    <property type="entry name" value="OAT_like"/>
    <property type="match status" value="1"/>
</dbReference>
<dbReference type="Gene3D" id="3.40.640.10">
    <property type="entry name" value="Type I PLP-dependent aspartate aminotransferase-like (Major domain)"/>
    <property type="match status" value="1"/>
</dbReference>
<dbReference type="InterPro" id="IPR049704">
    <property type="entry name" value="Aminotrans_3_PPA_site"/>
</dbReference>
<evidence type="ECO:0000256" key="3">
    <source>
        <dbReference type="ARBA" id="ARBA00022576"/>
    </source>
</evidence>
<evidence type="ECO:0000256" key="5">
    <source>
        <dbReference type="ARBA" id="ARBA00022898"/>
    </source>
</evidence>
<dbReference type="Pfam" id="PF00202">
    <property type="entry name" value="Aminotran_3"/>
    <property type="match status" value="1"/>
</dbReference>
<dbReference type="GO" id="GO:0030170">
    <property type="term" value="F:pyridoxal phosphate binding"/>
    <property type="evidence" value="ECO:0007669"/>
    <property type="project" value="InterPro"/>
</dbReference>
<dbReference type="PANTHER" id="PTHR43552">
    <property type="entry name" value="DIAMINOBUTYRATE--2-OXOGLUTARATE AMINOTRANSFERASE"/>
    <property type="match status" value="1"/>
</dbReference>
<dbReference type="GO" id="GO:0047307">
    <property type="term" value="F:diaminobutyrate-pyruvate transaminase activity"/>
    <property type="evidence" value="ECO:0007669"/>
    <property type="project" value="InterPro"/>
</dbReference>
<dbReference type="PANTHER" id="PTHR43552:SF2">
    <property type="entry name" value="DIAMINOBUTYRATE--2-OXOGLUTARATE TRANSAMINASE"/>
    <property type="match status" value="1"/>
</dbReference>
<dbReference type="PROSITE" id="PS00599">
    <property type="entry name" value="AA_TRANSFER_CLASS_2"/>
    <property type="match status" value="1"/>
</dbReference>
<keyword evidence="5 6" id="KW-0663">Pyridoxal phosphate</keyword>
<evidence type="ECO:0000256" key="2">
    <source>
        <dbReference type="ARBA" id="ARBA00008954"/>
    </source>
</evidence>
<dbReference type="EMBL" id="JAUOPB010000007">
    <property type="protein sequence ID" value="MDO6422900.1"/>
    <property type="molecule type" value="Genomic_DNA"/>
</dbReference>
<evidence type="ECO:0000313" key="9">
    <source>
        <dbReference type="Proteomes" id="UP001169760"/>
    </source>
</evidence>